<organism evidence="3 4">
    <name type="scientific">Hevea brasiliensis</name>
    <name type="common">Para rubber tree</name>
    <name type="synonym">Siphonia brasiliensis</name>
    <dbReference type="NCBI Taxonomy" id="3981"/>
    <lineage>
        <taxon>Eukaryota</taxon>
        <taxon>Viridiplantae</taxon>
        <taxon>Streptophyta</taxon>
        <taxon>Embryophyta</taxon>
        <taxon>Tracheophyta</taxon>
        <taxon>Spermatophyta</taxon>
        <taxon>Magnoliopsida</taxon>
        <taxon>eudicotyledons</taxon>
        <taxon>Gunneridae</taxon>
        <taxon>Pentapetalae</taxon>
        <taxon>rosids</taxon>
        <taxon>fabids</taxon>
        <taxon>Malpighiales</taxon>
        <taxon>Euphorbiaceae</taxon>
        <taxon>Crotonoideae</taxon>
        <taxon>Micrandreae</taxon>
        <taxon>Hevea</taxon>
    </lineage>
</organism>
<dbReference type="Gene3D" id="1.20.1260.60">
    <property type="entry name" value="Vacuolar protein sorting-associated protein Ist1"/>
    <property type="match status" value="1"/>
</dbReference>
<evidence type="ECO:0000256" key="1">
    <source>
        <dbReference type="ARBA" id="ARBA00005536"/>
    </source>
</evidence>
<dbReference type="GO" id="GO:0015031">
    <property type="term" value="P:protein transport"/>
    <property type="evidence" value="ECO:0007669"/>
    <property type="project" value="InterPro"/>
</dbReference>
<keyword evidence="4" id="KW-1185">Reference proteome</keyword>
<dbReference type="PANTHER" id="PTHR12161">
    <property type="entry name" value="IST1 FAMILY MEMBER"/>
    <property type="match status" value="1"/>
</dbReference>
<accession>A0A6A6MMM0</accession>
<evidence type="ECO:0000256" key="2">
    <source>
        <dbReference type="SAM" id="MobiDB-lite"/>
    </source>
</evidence>
<dbReference type="InterPro" id="IPR042277">
    <property type="entry name" value="IST1-like"/>
</dbReference>
<evidence type="ECO:0000313" key="3">
    <source>
        <dbReference type="EMBL" id="KAF2313765.1"/>
    </source>
</evidence>
<dbReference type="EMBL" id="JAAGAX010000005">
    <property type="protein sequence ID" value="KAF2313765.1"/>
    <property type="molecule type" value="Genomic_DNA"/>
</dbReference>
<dbReference type="AlphaFoldDB" id="A0A6A6MMM0"/>
<evidence type="ECO:0000313" key="4">
    <source>
        <dbReference type="Proteomes" id="UP000467840"/>
    </source>
</evidence>
<comment type="similarity">
    <text evidence="1">Belongs to the IST1 family.</text>
</comment>
<gene>
    <name evidence="3" type="ORF">GH714_013285</name>
</gene>
<dbReference type="Pfam" id="PF03398">
    <property type="entry name" value="Ist1"/>
    <property type="match status" value="1"/>
</dbReference>
<sequence>MGKKLRALLGKNFKTSKFKNLTNSAISRIAYIEKEHKVRCSQAHADVLELLNISQQERALLRVEHVLREQNMLDAYAMIENYFYLLLERVVILENNKKCPDELKEAISSLIFAASRCGELPELQKIRELFTSRFGKEFASCAVELRNNCGVNPKIAKKLATRQPSLDSKLKALKEITAANETSLQQKLYVDKQEEQPKSIESGESSADPPLQDDMQDFLVRLKQDENFSETAKARKKYKDAEAAAQAALQFASHAAAAARAAVELSKPHDGNSESLNSSTYGRHAFHFDESLLISEIHVDAKAVSKEKKHRNDGLDSVKIGDSDILNSKTKSKKVAEDKCSGHLEESGDRKKKAELERGIVKNDDDARKKQINETALLKSYFGGESSLRTKSDFDRGLSYENKDDLTYKSPKENLLIQKKGRGHFP</sequence>
<dbReference type="InterPro" id="IPR005061">
    <property type="entry name" value="Ist1"/>
</dbReference>
<comment type="caution">
    <text evidence="3">The sequence shown here is derived from an EMBL/GenBank/DDBJ whole genome shotgun (WGS) entry which is preliminary data.</text>
</comment>
<feature type="region of interest" description="Disordered" evidence="2">
    <location>
        <begin position="190"/>
        <end position="212"/>
    </location>
</feature>
<evidence type="ECO:0008006" key="5">
    <source>
        <dbReference type="Google" id="ProtNLM"/>
    </source>
</evidence>
<dbReference type="FunFam" id="1.20.1260.60:FF:000002">
    <property type="entry name" value="Vacuolar protein sorting-associated protein IST1"/>
    <property type="match status" value="1"/>
</dbReference>
<name>A0A6A6MMM0_HEVBR</name>
<protein>
    <recommendedName>
        <fullName evidence="5">IST1-like protein</fullName>
    </recommendedName>
</protein>
<dbReference type="PANTHER" id="PTHR12161:SF59">
    <property type="entry name" value="IST1-LIKE PROTEIN"/>
    <property type="match status" value="1"/>
</dbReference>
<feature type="compositionally biased region" description="Basic and acidic residues" evidence="2">
    <location>
        <begin position="334"/>
        <end position="366"/>
    </location>
</feature>
<dbReference type="Proteomes" id="UP000467840">
    <property type="component" value="Chromosome 15"/>
</dbReference>
<proteinExistence type="inferred from homology"/>
<feature type="region of interest" description="Disordered" evidence="2">
    <location>
        <begin position="331"/>
        <end position="366"/>
    </location>
</feature>
<reference evidence="3 4" key="1">
    <citation type="journal article" date="2020" name="Mol. Plant">
        <title>The Chromosome-Based Rubber Tree Genome Provides New Insights into Spurge Genome Evolution and Rubber Biosynthesis.</title>
        <authorList>
            <person name="Liu J."/>
            <person name="Shi C."/>
            <person name="Shi C.C."/>
            <person name="Li W."/>
            <person name="Zhang Q.J."/>
            <person name="Zhang Y."/>
            <person name="Li K."/>
            <person name="Lu H.F."/>
            <person name="Shi C."/>
            <person name="Zhu S.T."/>
            <person name="Xiao Z.Y."/>
            <person name="Nan H."/>
            <person name="Yue Y."/>
            <person name="Zhu X.G."/>
            <person name="Wu Y."/>
            <person name="Hong X.N."/>
            <person name="Fan G.Y."/>
            <person name="Tong Y."/>
            <person name="Zhang D."/>
            <person name="Mao C.L."/>
            <person name="Liu Y.L."/>
            <person name="Hao S.J."/>
            <person name="Liu W.Q."/>
            <person name="Lv M.Q."/>
            <person name="Zhang H.B."/>
            <person name="Liu Y."/>
            <person name="Hu-Tang G.R."/>
            <person name="Wang J.P."/>
            <person name="Wang J.H."/>
            <person name="Sun Y.H."/>
            <person name="Ni S.B."/>
            <person name="Chen W.B."/>
            <person name="Zhang X.C."/>
            <person name="Jiao Y.N."/>
            <person name="Eichler E.E."/>
            <person name="Li G.H."/>
            <person name="Liu X."/>
            <person name="Gao L.Z."/>
        </authorList>
    </citation>
    <scope>NUCLEOTIDE SEQUENCE [LARGE SCALE GENOMIC DNA]</scope>
    <source>
        <strain evidence="4">cv. GT1</strain>
        <tissue evidence="3">Leaf</tissue>
    </source>
</reference>